<dbReference type="InterPro" id="IPR011029">
    <property type="entry name" value="DEATH-like_dom_sf"/>
</dbReference>
<dbReference type="OrthoDB" id="6099215at2759"/>
<reference evidence="1 2" key="1">
    <citation type="submission" date="2020-06" db="EMBL/GenBank/DDBJ databases">
        <authorList>
            <person name="Li R."/>
            <person name="Bekaert M."/>
        </authorList>
    </citation>
    <scope>NUCLEOTIDE SEQUENCE [LARGE SCALE GENOMIC DNA]</scope>
    <source>
        <strain evidence="2">wild</strain>
    </source>
</reference>
<sequence>MNEREKKAIQKNLIDLIHNVNPNDITPYLFQDDQISRSLYEELLDLNVSRGKLCQLFIRRITSNGSKCKFESFLRALSKSYHFLSEKIKETLANIDENQNLQTEEQLIYRRKEVSEPNNDNHVKTHTSRSQETITEHAIIYQPVKKINVFTENRRRISMMSHRLKRLNHDGDVDKFRKFMGKISDKFSKHKLDRFKNIKARMNLADMKFTSLEAEASFKRVNYDVNLSKNPIFEEMKSTIPFTTNPQVSSMTYLARYGSAISMLESLDVGLGFLQYSKHHAEHVVPCKETGMVFYIEVNLLSQKYEQNPSDNIKKSILKTAELAISQFSGEDENVQKDYQRMLMLKMVFCRLGIGLFGKRINSVKVDDSDREAAKNYMDFIEKPDIWEGMEKRRKMLFQIAKSEFYRQHNQIDLARMHAREAAGIAEENKWNAELPNIKKLINELENHIEPITKQENEDIDDWINELENDSEEIGENNKFV</sequence>
<dbReference type="EMBL" id="CACVKT020007845">
    <property type="protein sequence ID" value="CAC5411433.1"/>
    <property type="molecule type" value="Genomic_DNA"/>
</dbReference>
<gene>
    <name evidence="1" type="ORF">MCOR_44524</name>
</gene>
<keyword evidence="2" id="KW-1185">Reference proteome</keyword>
<name>A0A6J8DS72_MYTCO</name>
<evidence type="ECO:0000313" key="1">
    <source>
        <dbReference type="EMBL" id="CAC5411433.1"/>
    </source>
</evidence>
<protein>
    <recommendedName>
        <fullName evidence="3">CARD domain-containing protein</fullName>
    </recommendedName>
</protein>
<dbReference type="AlphaFoldDB" id="A0A6J8DS72"/>
<organism evidence="1 2">
    <name type="scientific">Mytilus coruscus</name>
    <name type="common">Sea mussel</name>
    <dbReference type="NCBI Taxonomy" id="42192"/>
    <lineage>
        <taxon>Eukaryota</taxon>
        <taxon>Metazoa</taxon>
        <taxon>Spiralia</taxon>
        <taxon>Lophotrochozoa</taxon>
        <taxon>Mollusca</taxon>
        <taxon>Bivalvia</taxon>
        <taxon>Autobranchia</taxon>
        <taxon>Pteriomorphia</taxon>
        <taxon>Mytilida</taxon>
        <taxon>Mytiloidea</taxon>
        <taxon>Mytilidae</taxon>
        <taxon>Mytilinae</taxon>
        <taxon>Mytilus</taxon>
    </lineage>
</organism>
<dbReference type="Gene3D" id="1.10.533.10">
    <property type="entry name" value="Death Domain, Fas"/>
    <property type="match status" value="1"/>
</dbReference>
<accession>A0A6J8DS72</accession>
<dbReference type="Proteomes" id="UP000507470">
    <property type="component" value="Unassembled WGS sequence"/>
</dbReference>
<dbReference type="CDD" id="cd01671">
    <property type="entry name" value="CARD"/>
    <property type="match status" value="1"/>
</dbReference>
<evidence type="ECO:0000313" key="2">
    <source>
        <dbReference type="Proteomes" id="UP000507470"/>
    </source>
</evidence>
<evidence type="ECO:0008006" key="3">
    <source>
        <dbReference type="Google" id="ProtNLM"/>
    </source>
</evidence>
<dbReference type="SUPFAM" id="SSF47986">
    <property type="entry name" value="DEATH domain"/>
    <property type="match status" value="1"/>
</dbReference>
<proteinExistence type="predicted"/>